<organism evidence="2 3">
    <name type="scientific">Floridaenema flaviceps BLCC-F50</name>
    <dbReference type="NCBI Taxonomy" id="3153642"/>
    <lineage>
        <taxon>Bacteria</taxon>
        <taxon>Bacillati</taxon>
        <taxon>Cyanobacteriota</taxon>
        <taxon>Cyanophyceae</taxon>
        <taxon>Oscillatoriophycideae</taxon>
        <taxon>Aerosakkonematales</taxon>
        <taxon>Aerosakkonemataceae</taxon>
        <taxon>Floridanema</taxon>
        <taxon>Floridanema flaviceps</taxon>
    </lineage>
</organism>
<protein>
    <submittedName>
        <fullName evidence="2">NfeD family protein</fullName>
    </submittedName>
</protein>
<accession>A0ABV4XJ80</accession>
<comment type="caution">
    <text evidence="2">The sequence shown here is derived from an EMBL/GenBank/DDBJ whole genome shotgun (WGS) entry which is preliminary data.</text>
</comment>
<proteinExistence type="predicted"/>
<dbReference type="Pfam" id="PF01957">
    <property type="entry name" value="NfeD"/>
    <property type="match status" value="1"/>
</dbReference>
<name>A0ABV4XJ80_9CYAN</name>
<feature type="domain" description="NfeD-like C-terminal" evidence="1">
    <location>
        <begin position="21"/>
        <end position="71"/>
    </location>
</feature>
<sequence>MRSFFIPSDVETFPEPLEAMVEQTIAHNRSGRVKFLGTYWPARFYEVDCQATVFPNQPVIVVAIKGITLLVLPVDNSLAN</sequence>
<gene>
    <name evidence="2" type="ORF">ACE1CI_01620</name>
</gene>
<dbReference type="RefSeq" id="WP_413261298.1">
    <property type="nucleotide sequence ID" value="NZ_JBHFNR010000015.1"/>
</dbReference>
<dbReference type="InterPro" id="IPR012340">
    <property type="entry name" value="NA-bd_OB-fold"/>
</dbReference>
<reference evidence="2 3" key="1">
    <citation type="submission" date="2024-09" db="EMBL/GenBank/DDBJ databases">
        <title>Floridaenema gen nov. (Aerosakkonemataceae, Aerosakkonematales ord. nov., Cyanobacteria) from benthic tropical and subtropical fresh waters, with the description of four new species.</title>
        <authorList>
            <person name="Moretto J.A."/>
            <person name="Berthold D.E."/>
            <person name="Lefler F.W."/>
            <person name="Huang I.-S."/>
            <person name="Laughinghouse H. IV."/>
        </authorList>
    </citation>
    <scope>NUCLEOTIDE SEQUENCE [LARGE SCALE GENOMIC DNA]</scope>
    <source>
        <strain evidence="2 3">BLCC-F50</strain>
    </source>
</reference>
<evidence type="ECO:0000313" key="2">
    <source>
        <dbReference type="EMBL" id="MFB2891620.1"/>
    </source>
</evidence>
<keyword evidence="3" id="KW-1185">Reference proteome</keyword>
<dbReference type="Proteomes" id="UP001576784">
    <property type="component" value="Unassembled WGS sequence"/>
</dbReference>
<dbReference type="InterPro" id="IPR002810">
    <property type="entry name" value="NfeD-like_C"/>
</dbReference>
<evidence type="ECO:0000259" key="1">
    <source>
        <dbReference type="Pfam" id="PF01957"/>
    </source>
</evidence>
<dbReference type="EMBL" id="JBHFNR010000015">
    <property type="protein sequence ID" value="MFB2891620.1"/>
    <property type="molecule type" value="Genomic_DNA"/>
</dbReference>
<evidence type="ECO:0000313" key="3">
    <source>
        <dbReference type="Proteomes" id="UP001576784"/>
    </source>
</evidence>
<dbReference type="Gene3D" id="2.40.50.140">
    <property type="entry name" value="Nucleic acid-binding proteins"/>
    <property type="match status" value="1"/>
</dbReference>